<proteinExistence type="predicted"/>
<reference evidence="2" key="1">
    <citation type="submission" date="2020-05" db="EMBL/GenBank/DDBJ databases">
        <authorList>
            <person name="Chiriac C."/>
            <person name="Salcher M."/>
            <person name="Ghai R."/>
            <person name="Kavagutti S V."/>
        </authorList>
    </citation>
    <scope>NUCLEOTIDE SEQUENCE</scope>
</reference>
<gene>
    <name evidence="1" type="ORF">UFOPK1561_00230</name>
    <name evidence="2" type="ORF">UFOPK2044_00281</name>
</gene>
<evidence type="ECO:0000313" key="1">
    <source>
        <dbReference type="EMBL" id="CAB4550320.1"/>
    </source>
</evidence>
<dbReference type="Pfam" id="PF02620">
    <property type="entry name" value="YceD"/>
    <property type="match status" value="1"/>
</dbReference>
<dbReference type="InterPro" id="IPR003772">
    <property type="entry name" value="YceD"/>
</dbReference>
<protein>
    <submittedName>
        <fullName evidence="2">Unannotated protein</fullName>
    </submittedName>
</protein>
<evidence type="ECO:0000313" key="2">
    <source>
        <dbReference type="EMBL" id="CAB4629580.1"/>
    </source>
</evidence>
<dbReference type="AlphaFoldDB" id="A0A6J6IYF7"/>
<dbReference type="PANTHER" id="PTHR34374">
    <property type="entry name" value="LARGE RIBOSOMAL RNA SUBUNIT ACCUMULATION PROTEIN YCED HOMOLOG 1, CHLOROPLASTIC"/>
    <property type="match status" value="1"/>
</dbReference>
<dbReference type="EMBL" id="CAEZSZ010000013">
    <property type="protein sequence ID" value="CAB4550320.1"/>
    <property type="molecule type" value="Genomic_DNA"/>
</dbReference>
<dbReference type="EMBL" id="CAEZVO010000023">
    <property type="protein sequence ID" value="CAB4629580.1"/>
    <property type="molecule type" value="Genomic_DNA"/>
</dbReference>
<sequence>MSQSEVYTVSVIDLMHKPGQMREASLDILTPESMGQGIAVIPMGTELDLDVRFESVHEGILVTGEVFVDADAECSRCLEPLTVPIEVDFQELFTYSVSSEDDHSVIDEQINLEQVIRDAVVLNLPLHPLCQFDCLGLCVECGVKMSENPHHVHEAPVDSRWIALKELQQQDPLNSNLQPEKE</sequence>
<accession>A0A6J6IYF7</accession>
<organism evidence="2">
    <name type="scientific">freshwater metagenome</name>
    <dbReference type="NCBI Taxonomy" id="449393"/>
    <lineage>
        <taxon>unclassified sequences</taxon>
        <taxon>metagenomes</taxon>
        <taxon>ecological metagenomes</taxon>
    </lineage>
</organism>
<dbReference type="PANTHER" id="PTHR34374:SF1">
    <property type="entry name" value="LARGE RIBOSOMAL RNA SUBUNIT ACCUMULATION PROTEIN YCED HOMOLOG 1, CHLOROPLASTIC"/>
    <property type="match status" value="1"/>
</dbReference>
<name>A0A6J6IYF7_9ZZZZ</name>